<evidence type="ECO:0000313" key="2">
    <source>
        <dbReference type="EMBL" id="ARS91419.1"/>
    </source>
</evidence>
<feature type="compositionally biased region" description="Basic and acidic residues" evidence="1">
    <location>
        <begin position="67"/>
        <end position="82"/>
    </location>
</feature>
<reference evidence="3" key="1">
    <citation type="submission" date="2017-02" db="EMBL/GenBank/DDBJ databases">
        <title>Natronthermophilus aegyptiacus gen. nov.,sp. nov., an aerobic, extremely halophilic alkalithermophilic archaeon isolated from the athalassohaline Wadi An Natrun, Egypt.</title>
        <authorList>
            <person name="Zhao B."/>
        </authorList>
    </citation>
    <scope>NUCLEOTIDE SEQUENCE [LARGE SCALE GENOMIC DNA]</scope>
    <source>
        <strain evidence="3">JW/NM-HA 15</strain>
    </source>
</reference>
<feature type="region of interest" description="Disordered" evidence="1">
    <location>
        <begin position="47"/>
        <end position="110"/>
    </location>
</feature>
<dbReference type="Proteomes" id="UP000250088">
    <property type="component" value="Chromosome"/>
</dbReference>
<dbReference type="AlphaFoldDB" id="A0A2Z2HVU2"/>
<evidence type="ECO:0000313" key="3">
    <source>
        <dbReference type="Proteomes" id="UP000250088"/>
    </source>
</evidence>
<sequence length="110" mass="11694">MIALVAEFVDQPTSNRFGSSDCRREFESGYLIPGSGVTARWEVTPNQLADGAPNRTGTSPLSTTDGIETRTRTRARTVDSRESIPGVATTNRAVDHDAGSSARPDSPSLA</sequence>
<evidence type="ECO:0000256" key="1">
    <source>
        <dbReference type="SAM" id="MobiDB-lite"/>
    </source>
</evidence>
<dbReference type="EMBL" id="CP019893">
    <property type="protein sequence ID" value="ARS91419.1"/>
    <property type="molecule type" value="Genomic_DNA"/>
</dbReference>
<proteinExistence type="predicted"/>
<feature type="compositionally biased region" description="Polar residues" evidence="1">
    <location>
        <begin position="55"/>
        <end position="66"/>
    </location>
</feature>
<protein>
    <submittedName>
        <fullName evidence="2">Uncharacterized protein</fullName>
    </submittedName>
</protein>
<keyword evidence="3" id="KW-1185">Reference proteome</keyword>
<organism evidence="2 3">
    <name type="scientific">Natrarchaeobaculum aegyptiacum</name>
    <dbReference type="NCBI Taxonomy" id="745377"/>
    <lineage>
        <taxon>Archaea</taxon>
        <taxon>Methanobacteriati</taxon>
        <taxon>Methanobacteriota</taxon>
        <taxon>Stenosarchaea group</taxon>
        <taxon>Halobacteria</taxon>
        <taxon>Halobacteriales</taxon>
        <taxon>Natrialbaceae</taxon>
        <taxon>Natrarchaeobaculum</taxon>
    </lineage>
</organism>
<dbReference type="KEGG" id="naj:B1756_17965"/>
<gene>
    <name evidence="2" type="ORF">B1756_17965</name>
</gene>
<name>A0A2Z2HVU2_9EURY</name>
<accession>A0A2Z2HVU2</accession>